<name>A0A2P2LLP3_RHIMU</name>
<proteinExistence type="predicted"/>
<dbReference type="EMBL" id="GGEC01038410">
    <property type="protein sequence ID" value="MBX18894.1"/>
    <property type="molecule type" value="Transcribed_RNA"/>
</dbReference>
<protein>
    <submittedName>
        <fullName evidence="1">Uncharacterized protein</fullName>
    </submittedName>
</protein>
<reference evidence="1" key="1">
    <citation type="submission" date="2018-02" db="EMBL/GenBank/DDBJ databases">
        <title>Rhizophora mucronata_Transcriptome.</title>
        <authorList>
            <person name="Meera S.P."/>
            <person name="Sreeshan A."/>
            <person name="Augustine A."/>
        </authorList>
    </citation>
    <scope>NUCLEOTIDE SEQUENCE</scope>
    <source>
        <tissue evidence="1">Leaf</tissue>
    </source>
</reference>
<dbReference type="EMBL" id="GGEC01038411">
    <property type="protein sequence ID" value="MBX18895.1"/>
    <property type="molecule type" value="Transcribed_RNA"/>
</dbReference>
<accession>A0A2P2LLP3</accession>
<sequence>MVENWPHTTAHLCVSNQSEWKVREPSILIQTTFE</sequence>
<organism evidence="1">
    <name type="scientific">Rhizophora mucronata</name>
    <name type="common">Asiatic mangrove</name>
    <dbReference type="NCBI Taxonomy" id="61149"/>
    <lineage>
        <taxon>Eukaryota</taxon>
        <taxon>Viridiplantae</taxon>
        <taxon>Streptophyta</taxon>
        <taxon>Embryophyta</taxon>
        <taxon>Tracheophyta</taxon>
        <taxon>Spermatophyta</taxon>
        <taxon>Magnoliopsida</taxon>
        <taxon>eudicotyledons</taxon>
        <taxon>Gunneridae</taxon>
        <taxon>Pentapetalae</taxon>
        <taxon>rosids</taxon>
        <taxon>fabids</taxon>
        <taxon>Malpighiales</taxon>
        <taxon>Rhizophoraceae</taxon>
        <taxon>Rhizophora</taxon>
    </lineage>
</organism>
<dbReference type="AlphaFoldDB" id="A0A2P2LLP3"/>
<evidence type="ECO:0000313" key="1">
    <source>
        <dbReference type="EMBL" id="MBX18894.1"/>
    </source>
</evidence>